<feature type="region of interest" description="Disordered" evidence="1">
    <location>
        <begin position="153"/>
        <end position="178"/>
    </location>
</feature>
<sequence>MMPHTNQNHTAPPPPTSRLVSPWFHHQHTPAHQASQILCALKPTLAVCRLARTPQMVPISNSAGHYELAKITSETQPHSFATQVNCLTGRVEKQTEAHSLNISWCWGSFAGVSLLTKLWPRVRAEHLGTGTLHVVLDLEMYVWIREKVNYNQQHQADSHKRVEPRGQKKKEAEAFLPRSQNTLAPFTATLSAIPRSQTVAPVQRPGKNNNDTAAGPFPPGCTQVIYRPCRQLSTTTAFTLQTESVQSLTHHRLHSHHSDSVNPSQLPGWLASILSLTTTPRRPAPCTHSSLSTLCGPCPQATFCEQSGSLAPLSTVPLSCLLLRTHVLLLMQINLTRCAGSEVVSSRLPP</sequence>
<accession>A0ABD0KVR5</accession>
<organism evidence="2 3">
    <name type="scientific">Batillaria attramentaria</name>
    <dbReference type="NCBI Taxonomy" id="370345"/>
    <lineage>
        <taxon>Eukaryota</taxon>
        <taxon>Metazoa</taxon>
        <taxon>Spiralia</taxon>
        <taxon>Lophotrochozoa</taxon>
        <taxon>Mollusca</taxon>
        <taxon>Gastropoda</taxon>
        <taxon>Caenogastropoda</taxon>
        <taxon>Sorbeoconcha</taxon>
        <taxon>Cerithioidea</taxon>
        <taxon>Batillariidae</taxon>
        <taxon>Batillaria</taxon>
    </lineage>
</organism>
<comment type="caution">
    <text evidence="2">The sequence shown here is derived from an EMBL/GenBank/DDBJ whole genome shotgun (WGS) entry which is preliminary data.</text>
</comment>
<dbReference type="Proteomes" id="UP001519460">
    <property type="component" value="Unassembled WGS sequence"/>
</dbReference>
<name>A0ABD0KVR5_9CAEN</name>
<keyword evidence="3" id="KW-1185">Reference proteome</keyword>
<evidence type="ECO:0000256" key="1">
    <source>
        <dbReference type="SAM" id="MobiDB-lite"/>
    </source>
</evidence>
<feature type="region of interest" description="Disordered" evidence="1">
    <location>
        <begin position="1"/>
        <end position="22"/>
    </location>
</feature>
<gene>
    <name evidence="2" type="ORF">BaRGS_00017468</name>
</gene>
<feature type="compositionally biased region" description="Basic and acidic residues" evidence="1">
    <location>
        <begin position="156"/>
        <end position="173"/>
    </location>
</feature>
<proteinExistence type="predicted"/>
<protein>
    <submittedName>
        <fullName evidence="2">Uncharacterized protein</fullName>
    </submittedName>
</protein>
<reference evidence="2 3" key="1">
    <citation type="journal article" date="2023" name="Sci. Data">
        <title>Genome assembly of the Korean intertidal mud-creeper Batillaria attramentaria.</title>
        <authorList>
            <person name="Patra A.K."/>
            <person name="Ho P.T."/>
            <person name="Jun S."/>
            <person name="Lee S.J."/>
            <person name="Kim Y."/>
            <person name="Won Y.J."/>
        </authorList>
    </citation>
    <scope>NUCLEOTIDE SEQUENCE [LARGE SCALE GENOMIC DNA]</scope>
    <source>
        <strain evidence="2">Wonlab-2016</strain>
    </source>
</reference>
<feature type="compositionally biased region" description="Polar residues" evidence="1">
    <location>
        <begin position="1"/>
        <end position="10"/>
    </location>
</feature>
<dbReference type="EMBL" id="JACVVK020000117">
    <property type="protein sequence ID" value="KAK7491197.1"/>
    <property type="molecule type" value="Genomic_DNA"/>
</dbReference>
<evidence type="ECO:0000313" key="3">
    <source>
        <dbReference type="Proteomes" id="UP001519460"/>
    </source>
</evidence>
<evidence type="ECO:0000313" key="2">
    <source>
        <dbReference type="EMBL" id="KAK7491197.1"/>
    </source>
</evidence>
<dbReference type="AlphaFoldDB" id="A0ABD0KVR5"/>